<evidence type="ECO:0000256" key="3">
    <source>
        <dbReference type="ARBA" id="ARBA00023002"/>
    </source>
</evidence>
<keyword evidence="1" id="KW-0285">Flavoprotein</keyword>
<feature type="domain" description="FAD/NAD(P)-binding" evidence="4">
    <location>
        <begin position="4"/>
        <end position="180"/>
    </location>
</feature>
<dbReference type="SUPFAM" id="SSF51905">
    <property type="entry name" value="FAD/NAD(P)-binding domain"/>
    <property type="match status" value="1"/>
</dbReference>
<dbReference type="EMBL" id="LGSR01000002">
    <property type="protein sequence ID" value="KOS23220.1"/>
    <property type="molecule type" value="Genomic_DNA"/>
</dbReference>
<feature type="domain" description="DUF6314" evidence="5">
    <location>
        <begin position="493"/>
        <end position="683"/>
    </location>
</feature>
<dbReference type="Proteomes" id="UP000053831">
    <property type="component" value="Unassembled WGS sequence"/>
</dbReference>
<dbReference type="Gene3D" id="3.50.50.60">
    <property type="entry name" value="FAD/NAD(P)-binding domain"/>
    <property type="match status" value="2"/>
</dbReference>
<dbReference type="STRING" id="150374.A0A0M8NA57"/>
<dbReference type="InterPro" id="IPR023753">
    <property type="entry name" value="FAD/NAD-binding_dom"/>
</dbReference>
<evidence type="ECO:0000256" key="2">
    <source>
        <dbReference type="ARBA" id="ARBA00022827"/>
    </source>
</evidence>
<dbReference type="InterPro" id="IPR050346">
    <property type="entry name" value="FMO-like"/>
</dbReference>
<dbReference type="AlphaFoldDB" id="A0A0M8NA57"/>
<comment type="caution">
    <text evidence="6">The sequence shown here is derived from an EMBL/GenBank/DDBJ whole genome shotgun (WGS) entry which is preliminary data.</text>
</comment>
<dbReference type="InterPro" id="IPR036188">
    <property type="entry name" value="FAD/NAD-bd_sf"/>
</dbReference>
<evidence type="ECO:0000259" key="5">
    <source>
        <dbReference type="Pfam" id="PF19834"/>
    </source>
</evidence>
<dbReference type="Pfam" id="PF07992">
    <property type="entry name" value="Pyr_redox_2"/>
    <property type="match status" value="1"/>
</dbReference>
<dbReference type="GO" id="GO:0004497">
    <property type="term" value="F:monooxygenase activity"/>
    <property type="evidence" value="ECO:0007669"/>
    <property type="project" value="UniProtKB-KW"/>
</dbReference>
<dbReference type="Pfam" id="PF19834">
    <property type="entry name" value="DUF6314"/>
    <property type="match status" value="1"/>
</dbReference>
<protein>
    <submittedName>
        <fullName evidence="6">Thiol-specific monooxygenase</fullName>
    </submittedName>
</protein>
<sequence length="684" mass="75944">MSKSVCIVGAGPSGLAAAKSLLHNAPAGTFKVVLHSVQFSDLAWEPEAPQFPRAWMVGRYLKRYFDLFLKDRPDLELELGKTVAKVERADDERWTVHVGSNSASQARKFDYLLVASGYYGKPIVPACFRDDQASSVPVVHSSRYRDLKSLLANQPRKGGKILVVGGQFSGVEIAGTIASHLSSAIHSPDSSIVNVDAYSVHHVVSKPVWVFPLYTTPEPTFSAPPFLPIDFSIYNVSARKGKVGNPQGHVTGEAAAETHAKFEMLLGDQSDFSPLMRHNSEAKRRPPIVTMSDWYCEFVRSGFDASSNLSFLPKEILQKLGHSPEHNKLALTLAFHSSYHPAVPRLGFVGYNSNPYWGVMQLQARLLTKLWSGKASEVMTQALEADASVQRMLYLRGHPQAPQIPAGDYVDVMSELAAALSIDPGASSIIPPVPTLSANNRPLDMFTPSHCVSPEDDALSKQEAQKSLEQTRDLAVDALTTPRFVAYAVFRSLLGRWRLERKVTSRLPSHPSGTFVGTADFFLREQTSDGMQCDRDPDEDSGVNLEYLYVEEGEFKTDSGFGFRATRRYIWRYNAKRDVLSVWFAKTDDARRADYLFHEVEFNPKAAHNADAENGQTANVRVDRGGILGGEGWTAKAGHLCVNDYYDVKYEFVFKTVNLKKWGIEYTVNGPKKDYTIQGTYERA</sequence>
<keyword evidence="7" id="KW-1185">Reference proteome</keyword>
<evidence type="ECO:0000259" key="4">
    <source>
        <dbReference type="Pfam" id="PF07992"/>
    </source>
</evidence>
<dbReference type="InterPro" id="IPR045632">
    <property type="entry name" value="DUF6314"/>
</dbReference>
<keyword evidence="2" id="KW-0274">FAD</keyword>
<proteinExistence type="predicted"/>
<reference evidence="6 7" key="1">
    <citation type="submission" date="2015-07" db="EMBL/GenBank/DDBJ databases">
        <title>The genome of the fungus Escovopsis weberi, a specialized disease agent of ant agriculture.</title>
        <authorList>
            <person name="de Man T.J."/>
            <person name="Stajich J.E."/>
            <person name="Kubicek C.P."/>
            <person name="Chenthamara K."/>
            <person name="Atanasova L."/>
            <person name="Druzhinina I.S."/>
            <person name="Birnbaum S."/>
            <person name="Barribeau S.M."/>
            <person name="Teiling C."/>
            <person name="Suen G."/>
            <person name="Currie C."/>
            <person name="Gerardo N.M."/>
        </authorList>
    </citation>
    <scope>NUCLEOTIDE SEQUENCE [LARGE SCALE GENOMIC DNA]</scope>
</reference>
<name>A0A0M8NA57_ESCWE</name>
<evidence type="ECO:0000256" key="1">
    <source>
        <dbReference type="ARBA" id="ARBA00022630"/>
    </source>
</evidence>
<evidence type="ECO:0000313" key="6">
    <source>
        <dbReference type="EMBL" id="KOS23220.1"/>
    </source>
</evidence>
<keyword evidence="6" id="KW-0503">Monooxygenase</keyword>
<gene>
    <name evidence="6" type="ORF">ESCO_003962</name>
</gene>
<dbReference type="PRINTS" id="PR00368">
    <property type="entry name" value="FADPNR"/>
</dbReference>
<dbReference type="OrthoDB" id="66881at2759"/>
<accession>A0A0M8NA57</accession>
<organism evidence="6 7">
    <name type="scientific">Escovopsis weberi</name>
    <dbReference type="NCBI Taxonomy" id="150374"/>
    <lineage>
        <taxon>Eukaryota</taxon>
        <taxon>Fungi</taxon>
        <taxon>Dikarya</taxon>
        <taxon>Ascomycota</taxon>
        <taxon>Pezizomycotina</taxon>
        <taxon>Sordariomycetes</taxon>
        <taxon>Hypocreomycetidae</taxon>
        <taxon>Hypocreales</taxon>
        <taxon>Hypocreaceae</taxon>
        <taxon>Escovopsis</taxon>
    </lineage>
</organism>
<keyword evidence="3" id="KW-0560">Oxidoreductase</keyword>
<evidence type="ECO:0000313" key="7">
    <source>
        <dbReference type="Proteomes" id="UP000053831"/>
    </source>
</evidence>
<dbReference type="PANTHER" id="PTHR23023">
    <property type="entry name" value="DIMETHYLANILINE MONOOXYGENASE"/>
    <property type="match status" value="1"/>
</dbReference>